<evidence type="ECO:0000256" key="5">
    <source>
        <dbReference type="ARBA" id="ARBA00022692"/>
    </source>
</evidence>
<name>A0ABU0CU06_9BACI</name>
<evidence type="ECO:0000256" key="4">
    <source>
        <dbReference type="ARBA" id="ARBA00022519"/>
    </source>
</evidence>
<keyword evidence="12" id="KW-1185">Reference proteome</keyword>
<feature type="transmembrane region" description="Helical" evidence="9">
    <location>
        <begin position="12"/>
        <end position="35"/>
    </location>
</feature>
<evidence type="ECO:0000313" key="11">
    <source>
        <dbReference type="EMBL" id="MDQ0339364.1"/>
    </source>
</evidence>
<evidence type="ECO:0000256" key="1">
    <source>
        <dbReference type="ARBA" id="ARBA00004429"/>
    </source>
</evidence>
<evidence type="ECO:0000256" key="7">
    <source>
        <dbReference type="ARBA" id="ARBA00023136"/>
    </source>
</evidence>
<keyword evidence="2" id="KW-0813">Transport</keyword>
<accession>A0ABU0CU06</accession>
<dbReference type="InterPro" id="IPR055348">
    <property type="entry name" value="DctQ"/>
</dbReference>
<keyword evidence="4" id="KW-0997">Cell inner membrane</keyword>
<dbReference type="PANTHER" id="PTHR35011:SF2">
    <property type="entry name" value="2,3-DIKETO-L-GULONATE TRAP TRANSPORTER SMALL PERMEASE PROTEIN YIAM"/>
    <property type="match status" value="1"/>
</dbReference>
<evidence type="ECO:0000256" key="3">
    <source>
        <dbReference type="ARBA" id="ARBA00022475"/>
    </source>
</evidence>
<comment type="caution">
    <text evidence="11">The sequence shown here is derived from an EMBL/GenBank/DDBJ whole genome shotgun (WGS) entry which is preliminary data.</text>
</comment>
<reference evidence="11 12" key="1">
    <citation type="submission" date="2023-07" db="EMBL/GenBank/DDBJ databases">
        <title>Genomic Encyclopedia of Type Strains, Phase IV (KMG-IV): sequencing the most valuable type-strain genomes for metagenomic binning, comparative biology and taxonomic classification.</title>
        <authorList>
            <person name="Goeker M."/>
        </authorList>
    </citation>
    <scope>NUCLEOTIDE SEQUENCE [LARGE SCALE GENOMIC DNA]</scope>
    <source>
        <strain evidence="11 12">DSM 17740</strain>
    </source>
</reference>
<feature type="transmembrane region" description="Helical" evidence="9">
    <location>
        <begin position="85"/>
        <end position="107"/>
    </location>
</feature>
<feature type="transmembrane region" description="Helical" evidence="9">
    <location>
        <begin position="127"/>
        <end position="146"/>
    </location>
</feature>
<dbReference type="Pfam" id="PF04290">
    <property type="entry name" value="DctQ"/>
    <property type="match status" value="1"/>
</dbReference>
<proteinExistence type="inferred from homology"/>
<dbReference type="InterPro" id="IPR007387">
    <property type="entry name" value="TRAP_DctQ"/>
</dbReference>
<keyword evidence="5 9" id="KW-0812">Transmembrane</keyword>
<protein>
    <submittedName>
        <fullName evidence="11">C4-dicarboxylate transporter DctQ subunit</fullName>
    </submittedName>
</protein>
<evidence type="ECO:0000313" key="12">
    <source>
        <dbReference type="Proteomes" id="UP001232445"/>
    </source>
</evidence>
<comment type="similarity">
    <text evidence="8">Belongs to the TRAP transporter small permease family.</text>
</comment>
<dbReference type="EMBL" id="JAUSUQ010000007">
    <property type="protein sequence ID" value="MDQ0339364.1"/>
    <property type="molecule type" value="Genomic_DNA"/>
</dbReference>
<dbReference type="PANTHER" id="PTHR35011">
    <property type="entry name" value="2,3-DIKETO-L-GULONATE TRAP TRANSPORTER SMALL PERMEASE PROTEIN YIAM"/>
    <property type="match status" value="1"/>
</dbReference>
<keyword evidence="7 9" id="KW-0472">Membrane</keyword>
<evidence type="ECO:0000256" key="8">
    <source>
        <dbReference type="ARBA" id="ARBA00038436"/>
    </source>
</evidence>
<feature type="domain" description="Tripartite ATP-independent periplasmic transporters DctQ component" evidence="10">
    <location>
        <begin position="26"/>
        <end position="154"/>
    </location>
</feature>
<organism evidence="11 12">
    <name type="scientific">Caldalkalibacillus uzonensis</name>
    <dbReference type="NCBI Taxonomy" id="353224"/>
    <lineage>
        <taxon>Bacteria</taxon>
        <taxon>Bacillati</taxon>
        <taxon>Bacillota</taxon>
        <taxon>Bacilli</taxon>
        <taxon>Bacillales</taxon>
        <taxon>Bacillaceae</taxon>
        <taxon>Caldalkalibacillus</taxon>
    </lineage>
</organism>
<dbReference type="RefSeq" id="WP_307339220.1">
    <property type="nucleotide sequence ID" value="NZ_JAUSUQ010000007.1"/>
</dbReference>
<keyword evidence="6 9" id="KW-1133">Transmembrane helix</keyword>
<evidence type="ECO:0000256" key="2">
    <source>
        <dbReference type="ARBA" id="ARBA00022448"/>
    </source>
</evidence>
<comment type="subcellular location">
    <subcellularLocation>
        <location evidence="1">Cell inner membrane</location>
        <topology evidence="1">Multi-pass membrane protein</topology>
    </subcellularLocation>
</comment>
<gene>
    <name evidence="11" type="ORF">J2S00_002151</name>
</gene>
<evidence type="ECO:0000256" key="9">
    <source>
        <dbReference type="SAM" id="Phobius"/>
    </source>
</evidence>
<feature type="transmembrane region" description="Helical" evidence="9">
    <location>
        <begin position="47"/>
        <end position="64"/>
    </location>
</feature>
<evidence type="ECO:0000256" key="6">
    <source>
        <dbReference type="ARBA" id="ARBA00022989"/>
    </source>
</evidence>
<dbReference type="Proteomes" id="UP001232445">
    <property type="component" value="Unassembled WGS sequence"/>
</dbReference>
<keyword evidence="3" id="KW-1003">Cell membrane</keyword>
<evidence type="ECO:0000259" key="10">
    <source>
        <dbReference type="Pfam" id="PF04290"/>
    </source>
</evidence>
<sequence>MRKLNYFLNHIEEYIGVFSLIFSSFLVFVQVVLRYIFNYSLYWSEEVVRYLIIWFIFIGSSMAVREKAHAAVDVVVMYLPIALRTVFVAIANTLAIIFCVILIYSGMKNVFNVMEFGTVTPSLGIPMYIPYLAIPVGATLMLIRFIQILFQDMKGIWSGQKAVDDTMEKGTKI</sequence>